<dbReference type="PANTHER" id="PTHR46470:SF2">
    <property type="entry name" value="GLYCERALDEHYDE 3-PHOSPHATE PHOSPHATASE"/>
    <property type="match status" value="1"/>
</dbReference>
<proteinExistence type="predicted"/>
<dbReference type="SFLD" id="SFLDG01129">
    <property type="entry name" value="C1.5:_HAD__Beta-PGM__Phosphata"/>
    <property type="match status" value="1"/>
</dbReference>
<dbReference type="InterPro" id="IPR023214">
    <property type="entry name" value="HAD_sf"/>
</dbReference>
<evidence type="ECO:0000256" key="2">
    <source>
        <dbReference type="ARBA" id="ARBA00022801"/>
    </source>
</evidence>
<evidence type="ECO:0000256" key="1">
    <source>
        <dbReference type="ARBA" id="ARBA00022723"/>
    </source>
</evidence>
<dbReference type="SFLD" id="SFLDS00003">
    <property type="entry name" value="Haloacid_Dehalogenase"/>
    <property type="match status" value="1"/>
</dbReference>
<keyword evidence="1" id="KW-0479">Metal-binding</keyword>
<organism evidence="4 5">
    <name type="scientific">Alteromonas macleodii (strain English Channel 673)</name>
    <dbReference type="NCBI Taxonomy" id="1004788"/>
    <lineage>
        <taxon>Bacteria</taxon>
        <taxon>Pseudomonadati</taxon>
        <taxon>Pseudomonadota</taxon>
        <taxon>Gammaproteobacteria</taxon>
        <taxon>Alteromonadales</taxon>
        <taxon>Alteromonadaceae</taxon>
        <taxon>Alteromonas/Salinimonas group</taxon>
        <taxon>Alteromonas</taxon>
    </lineage>
</organism>
<dbReference type="InterPro" id="IPR036412">
    <property type="entry name" value="HAD-like_sf"/>
</dbReference>
<gene>
    <name evidence="4" type="ordered locus">AMEC673_01200</name>
</gene>
<dbReference type="Gene3D" id="3.40.50.1000">
    <property type="entry name" value="HAD superfamily/HAD-like"/>
    <property type="match status" value="1"/>
</dbReference>
<dbReference type="Pfam" id="PF00702">
    <property type="entry name" value="Hydrolase"/>
    <property type="match status" value="1"/>
</dbReference>
<name>A0AB32ZTM4_ALTME</name>
<dbReference type="SUPFAM" id="SSF56784">
    <property type="entry name" value="HAD-like"/>
    <property type="match status" value="1"/>
</dbReference>
<keyword evidence="3" id="KW-0460">Magnesium</keyword>
<dbReference type="GO" id="GO:0046872">
    <property type="term" value="F:metal ion binding"/>
    <property type="evidence" value="ECO:0007669"/>
    <property type="project" value="UniProtKB-KW"/>
</dbReference>
<dbReference type="GO" id="GO:0016791">
    <property type="term" value="F:phosphatase activity"/>
    <property type="evidence" value="ECO:0007669"/>
    <property type="project" value="TreeGrafter"/>
</dbReference>
<dbReference type="EMBL" id="CP003844">
    <property type="protein sequence ID" value="AFT72946.1"/>
    <property type="molecule type" value="Genomic_DNA"/>
</dbReference>
<protein>
    <submittedName>
        <fullName evidence="4">Haloacid dehalogenase domain-containing protein hydrolase</fullName>
    </submittedName>
</protein>
<dbReference type="Gene3D" id="1.10.150.520">
    <property type="match status" value="1"/>
</dbReference>
<accession>A0AB32ZTM4</accession>
<dbReference type="AlphaFoldDB" id="A0AB32ZTM4"/>
<evidence type="ECO:0000313" key="4">
    <source>
        <dbReference type="EMBL" id="AFT72946.1"/>
    </source>
</evidence>
<dbReference type="PANTHER" id="PTHR46470">
    <property type="entry name" value="N-ACYLNEURAMINATE-9-PHOSPHATASE"/>
    <property type="match status" value="1"/>
</dbReference>
<evidence type="ECO:0000256" key="3">
    <source>
        <dbReference type="ARBA" id="ARBA00022842"/>
    </source>
</evidence>
<reference evidence="5" key="1">
    <citation type="journal article" date="2012" name="Sci. Rep.">
        <title>Genomes of surface isolates of Alteromonas macleodii: the life of a widespread marine opportunistic copiotroph.</title>
        <authorList>
            <person name="Lopez-Perez M."/>
            <person name="Gonzaga A."/>
            <person name="Martin-Cuadrado A.B."/>
            <person name="Onyshchenko O."/>
            <person name="Ghavidel A."/>
            <person name="Ghai R."/>
            <person name="Rodriguez-Valera F."/>
        </authorList>
    </citation>
    <scope>NUCLEOTIDE SEQUENCE [LARGE SCALE GENOMIC DNA]</scope>
    <source>
        <strain evidence="5">English Channel 673</strain>
    </source>
</reference>
<dbReference type="KEGG" id="amg:AMEC673_01200"/>
<evidence type="ECO:0000313" key="5">
    <source>
        <dbReference type="Proteomes" id="UP000006296"/>
    </source>
</evidence>
<dbReference type="Proteomes" id="UP000006296">
    <property type="component" value="Chromosome"/>
</dbReference>
<keyword evidence="2 4" id="KW-0378">Hydrolase</keyword>
<dbReference type="InterPro" id="IPR051400">
    <property type="entry name" value="HAD-like_hydrolase"/>
</dbReference>
<sequence length="269" mass="30528">MALTASKKRKLVLIRLVFRVFGVIPLCDKYATMQVALSEIETFMCDYGAHHSLVIYPYMPLIIFDFDNCLAPGNSVGEDILLPLFDVIESDKSNDLTPSMRQEMRLDFWRKPLDYIVEKYKFSKHSKSASYAYFSQLSIAHPIEGYEDTHLVHAFEGVKILVTSGFQKFQHSKIRQLGVEGAFEDIYYDDPGNPPRKGKAFYFDIIAKKYNTAPSEVWVIGDSEESEISAGNSLGMKTVQILRPGVKKSPKAQFHVSSLQEFLSLVQMS</sequence>